<comment type="subcellular location">
    <subcellularLocation>
        <location evidence="1">Endomembrane system</location>
        <topology evidence="1">Multi-pass membrane protein</topology>
    </subcellularLocation>
</comment>
<dbReference type="EMBL" id="VSWC01000067">
    <property type="protein sequence ID" value="KAA1096681.1"/>
    <property type="molecule type" value="Genomic_DNA"/>
</dbReference>
<dbReference type="GO" id="GO:0012505">
    <property type="term" value="C:endomembrane system"/>
    <property type="evidence" value="ECO:0007669"/>
    <property type="project" value="UniProtKB-SubCell"/>
</dbReference>
<keyword evidence="4 5" id="KW-0472">Membrane</keyword>
<feature type="transmembrane region" description="Helical" evidence="5">
    <location>
        <begin position="186"/>
        <end position="208"/>
    </location>
</feature>
<dbReference type="OrthoDB" id="1898221at2759"/>
<proteinExistence type="predicted"/>
<feature type="transmembrane region" description="Helical" evidence="5">
    <location>
        <begin position="152"/>
        <end position="174"/>
    </location>
</feature>
<feature type="transmembrane region" description="Helical" evidence="5">
    <location>
        <begin position="304"/>
        <end position="324"/>
    </location>
</feature>
<feature type="transmembrane region" description="Helical" evidence="5">
    <location>
        <begin position="265"/>
        <end position="284"/>
    </location>
</feature>
<feature type="transmembrane region" description="Helical" evidence="5">
    <location>
        <begin position="113"/>
        <end position="132"/>
    </location>
</feature>
<gene>
    <name evidence="6" type="ORF">PGT21_025037</name>
</gene>
<feature type="transmembrane region" description="Helical" evidence="5">
    <location>
        <begin position="228"/>
        <end position="245"/>
    </location>
</feature>
<sequence>MICVGFIVVYRVSIVHTCRCSGVHRVTNSVWVALSCWSCGTSTCLLPRAHLSRVPLHKTRPLDSLQQLNTQKPSSSSIYPRLTSVFESETCRQLMSEMMAAHRQRPPTHIPRLATLFHVAGLAVLVNAFRLTSEPDSFFMLMFTKMGGRTHFLTMWGLFFATVTFVLNIMMAIFPKNSCLRDLRKLTLAIGLPLESVITTLYWPIIILNPNMMMLSELELVIPLRVDLALHLYPAVLLWIDYLVFSDRLADSSSGKITLTKDIHLSILQLTLLLTLAYVSRIELLCYFKSDIPLPYPFLNDVDFPVRVAIYSAAAGLCYMYSSIAESLHGLLFKA</sequence>
<dbReference type="Proteomes" id="UP000324748">
    <property type="component" value="Unassembled WGS sequence"/>
</dbReference>
<evidence type="ECO:0000313" key="6">
    <source>
        <dbReference type="EMBL" id="KAA1096681.1"/>
    </source>
</evidence>
<evidence type="ECO:0000256" key="4">
    <source>
        <dbReference type="ARBA" id="ARBA00023136"/>
    </source>
</evidence>
<dbReference type="AlphaFoldDB" id="A0A5B0P5A2"/>
<name>A0A5B0P5A2_PUCGR</name>
<dbReference type="PANTHER" id="PTHR10989:SF16">
    <property type="entry name" value="AT02829P-RELATED"/>
    <property type="match status" value="1"/>
</dbReference>
<dbReference type="PANTHER" id="PTHR10989">
    <property type="entry name" value="ANDROGEN-INDUCED PROTEIN 1-RELATED"/>
    <property type="match status" value="1"/>
</dbReference>
<accession>A0A5B0P5A2</accession>
<evidence type="ECO:0000256" key="3">
    <source>
        <dbReference type="ARBA" id="ARBA00022989"/>
    </source>
</evidence>
<organism evidence="6 7">
    <name type="scientific">Puccinia graminis f. sp. tritici</name>
    <dbReference type="NCBI Taxonomy" id="56615"/>
    <lineage>
        <taxon>Eukaryota</taxon>
        <taxon>Fungi</taxon>
        <taxon>Dikarya</taxon>
        <taxon>Basidiomycota</taxon>
        <taxon>Pucciniomycotina</taxon>
        <taxon>Pucciniomycetes</taxon>
        <taxon>Pucciniales</taxon>
        <taxon>Pucciniaceae</taxon>
        <taxon>Puccinia</taxon>
    </lineage>
</organism>
<dbReference type="GO" id="GO:0016020">
    <property type="term" value="C:membrane"/>
    <property type="evidence" value="ECO:0007669"/>
    <property type="project" value="InterPro"/>
</dbReference>
<protein>
    <submittedName>
        <fullName evidence="6">Uncharacterized protein</fullName>
    </submittedName>
</protein>
<comment type="caution">
    <text evidence="6">The sequence shown here is derived from an EMBL/GenBank/DDBJ whole genome shotgun (WGS) entry which is preliminary data.</text>
</comment>
<evidence type="ECO:0000313" key="7">
    <source>
        <dbReference type="Proteomes" id="UP000324748"/>
    </source>
</evidence>
<evidence type="ECO:0000256" key="1">
    <source>
        <dbReference type="ARBA" id="ARBA00004127"/>
    </source>
</evidence>
<keyword evidence="3 5" id="KW-1133">Transmembrane helix</keyword>
<dbReference type="InterPro" id="IPR006838">
    <property type="entry name" value="ADTRP_AIG1"/>
</dbReference>
<evidence type="ECO:0000256" key="5">
    <source>
        <dbReference type="SAM" id="Phobius"/>
    </source>
</evidence>
<reference evidence="6 7" key="1">
    <citation type="submission" date="2019-05" db="EMBL/GenBank/DDBJ databases">
        <title>Emergence of the Ug99 lineage of the wheat stem rust pathogen through somatic hybridization.</title>
        <authorList>
            <person name="Li F."/>
            <person name="Upadhyaya N.M."/>
            <person name="Sperschneider J."/>
            <person name="Matny O."/>
            <person name="Nguyen-Phuc H."/>
            <person name="Mago R."/>
            <person name="Raley C."/>
            <person name="Miller M.E."/>
            <person name="Silverstein K.A.T."/>
            <person name="Henningsen E."/>
            <person name="Hirsch C.D."/>
            <person name="Visser B."/>
            <person name="Pretorius Z.A."/>
            <person name="Steffenson B.J."/>
            <person name="Schwessinger B."/>
            <person name="Dodds P.N."/>
            <person name="Figueroa M."/>
        </authorList>
    </citation>
    <scope>NUCLEOTIDE SEQUENCE [LARGE SCALE GENOMIC DNA]</scope>
    <source>
        <strain evidence="6">21-0</strain>
    </source>
</reference>
<dbReference type="Pfam" id="PF04750">
    <property type="entry name" value="Far-17a_AIG1"/>
    <property type="match status" value="1"/>
</dbReference>
<keyword evidence="2 5" id="KW-0812">Transmembrane</keyword>
<evidence type="ECO:0000256" key="2">
    <source>
        <dbReference type="ARBA" id="ARBA00022692"/>
    </source>
</evidence>
<keyword evidence="7" id="KW-1185">Reference proteome</keyword>